<reference evidence="3" key="1">
    <citation type="submission" date="2025-08" db="UniProtKB">
        <authorList>
            <consortium name="RefSeq"/>
        </authorList>
    </citation>
    <scope>IDENTIFICATION</scope>
</reference>
<sequence>MAKGKGRTRLRSGRSGGHTFHAYSNTEGSINTNIVVFSIANVPSHEEAVNDINSQTPNHDIIADNDTQLQAIVAHMEDQHLMLSMKEAYNIKMPRSKLKDMKVIRSETNTSHNAATTNEVEILAAQMPDAQRRTSTHSSSDTDSNHNGDDENEDHDKTIETTSGVVNAKTERGRTTLKELWALPLGEKVLVSANGLGQPIGPEAQLFSSFLGMIARSSQKIGLQYESWHKVPKTLKDELLNFIETRFVLEIPKDYVLKSLGNKWSDNKYDLKRKYFKREDGLQANKEKHPEGTESEKELRSGKKIGRFEFFKATHTKKDGSYLNKETEEIMEKANEKISEYQSVNGGEGMVETEILTQVIRKERHGRVRGLGLGPTPTSYYGHSDSRRLATCSGHSSRERANYNAIYTFLQQQFPRATIPLPTIGGSSSQSQNQAFREH</sequence>
<keyword evidence="2" id="KW-1185">Reference proteome</keyword>
<dbReference type="PANTHER" id="PTHR33144:SF46">
    <property type="entry name" value="OS04G0610000 PROTEIN"/>
    <property type="match status" value="1"/>
</dbReference>
<feature type="region of interest" description="Disordered" evidence="1">
    <location>
        <begin position="128"/>
        <end position="170"/>
    </location>
</feature>
<organism evidence="2 3">
    <name type="scientific">Dioscorea cayennensis subsp. rotundata</name>
    <name type="common">White Guinea yam</name>
    <name type="synonym">Dioscorea rotundata</name>
    <dbReference type="NCBI Taxonomy" id="55577"/>
    <lineage>
        <taxon>Eukaryota</taxon>
        <taxon>Viridiplantae</taxon>
        <taxon>Streptophyta</taxon>
        <taxon>Embryophyta</taxon>
        <taxon>Tracheophyta</taxon>
        <taxon>Spermatophyta</taxon>
        <taxon>Magnoliopsida</taxon>
        <taxon>Liliopsida</taxon>
        <taxon>Dioscoreales</taxon>
        <taxon>Dioscoreaceae</taxon>
        <taxon>Dioscorea</taxon>
    </lineage>
</organism>
<accession>A0AB40D5Q9</accession>
<dbReference type="PANTHER" id="PTHR33144">
    <property type="entry name" value="OS10G0409366 PROTEIN-RELATED"/>
    <property type="match status" value="1"/>
</dbReference>
<dbReference type="Pfam" id="PF03004">
    <property type="entry name" value="Transposase_24"/>
    <property type="match status" value="1"/>
</dbReference>
<feature type="region of interest" description="Disordered" evidence="1">
    <location>
        <begin position="1"/>
        <end position="21"/>
    </location>
</feature>
<dbReference type="RefSeq" id="XP_039145604.1">
    <property type="nucleotide sequence ID" value="XM_039289670.1"/>
</dbReference>
<dbReference type="Proteomes" id="UP001515500">
    <property type="component" value="Chromosome 18"/>
</dbReference>
<dbReference type="InterPro" id="IPR004252">
    <property type="entry name" value="Probable_transposase_24"/>
</dbReference>
<name>A0AB40D5Q9_DIOCR</name>
<dbReference type="GeneID" id="120282826"/>
<gene>
    <name evidence="3" type="primary">LOC120282826</name>
</gene>
<protein>
    <submittedName>
        <fullName evidence="3">Uncharacterized protein LOC120282826</fullName>
    </submittedName>
</protein>
<evidence type="ECO:0000313" key="3">
    <source>
        <dbReference type="RefSeq" id="XP_039145604.1"/>
    </source>
</evidence>
<evidence type="ECO:0000256" key="1">
    <source>
        <dbReference type="SAM" id="MobiDB-lite"/>
    </source>
</evidence>
<dbReference type="AlphaFoldDB" id="A0AB40D5Q9"/>
<proteinExistence type="predicted"/>
<feature type="compositionally biased region" description="Basic residues" evidence="1">
    <location>
        <begin position="1"/>
        <end position="12"/>
    </location>
</feature>
<evidence type="ECO:0000313" key="2">
    <source>
        <dbReference type="Proteomes" id="UP001515500"/>
    </source>
</evidence>
<feature type="compositionally biased region" description="Basic and acidic residues" evidence="1">
    <location>
        <begin position="143"/>
        <end position="159"/>
    </location>
</feature>